<feature type="chain" id="PRO_5031323967" evidence="1">
    <location>
        <begin position="21"/>
        <end position="213"/>
    </location>
</feature>
<gene>
    <name evidence="2" type="ORF">H7F51_01970</name>
</gene>
<evidence type="ECO:0000313" key="3">
    <source>
        <dbReference type="Proteomes" id="UP000566813"/>
    </source>
</evidence>
<dbReference type="RefSeq" id="WP_185662508.1">
    <property type="nucleotide sequence ID" value="NZ_JACLAW010000001.1"/>
</dbReference>
<feature type="signal peptide" evidence="1">
    <location>
        <begin position="1"/>
        <end position="20"/>
    </location>
</feature>
<keyword evidence="1" id="KW-0732">Signal</keyword>
<organism evidence="2 3">
    <name type="scientific">Novosphingobium flavum</name>
    <dbReference type="NCBI Taxonomy" id="1778672"/>
    <lineage>
        <taxon>Bacteria</taxon>
        <taxon>Pseudomonadati</taxon>
        <taxon>Pseudomonadota</taxon>
        <taxon>Alphaproteobacteria</taxon>
        <taxon>Sphingomonadales</taxon>
        <taxon>Sphingomonadaceae</taxon>
        <taxon>Novosphingobium</taxon>
    </lineage>
</organism>
<name>A0A7X1FNV6_9SPHN</name>
<dbReference type="Gene3D" id="2.30.30.40">
    <property type="entry name" value="SH3 Domains"/>
    <property type="match status" value="1"/>
</dbReference>
<sequence>MHRAAALILALTASIGTAEAAGVPSYPPKDTCASLSGANAFRAALRLAVSRRSAPALVALASPQIRLDFGGGSGAAELRTRLSGKDGPALWRELEQILPLGCARQGQTLVMPSLFAEDLGGSDPFSTYLVTGRNVRLRAGGSASSRVVSSLSWNVVETVSAGGSGSAWRRVRVLPSGPTGYVAGAYLRSPVAHRLLIDRTGGKWRISAFVAGD</sequence>
<accession>A0A7X1FNV6</accession>
<evidence type="ECO:0000256" key="1">
    <source>
        <dbReference type="SAM" id="SignalP"/>
    </source>
</evidence>
<reference evidence="2 3" key="1">
    <citation type="submission" date="2020-08" db="EMBL/GenBank/DDBJ databases">
        <title>The genome sequence of type strain Novosphingobium flavum NBRC 111647.</title>
        <authorList>
            <person name="Liu Y."/>
        </authorList>
    </citation>
    <scope>NUCLEOTIDE SEQUENCE [LARGE SCALE GENOMIC DNA]</scope>
    <source>
        <strain evidence="2 3">NBRC 111647</strain>
    </source>
</reference>
<protein>
    <submittedName>
        <fullName evidence="2">SH3 domain-containing protein</fullName>
    </submittedName>
</protein>
<keyword evidence="3" id="KW-1185">Reference proteome</keyword>
<evidence type="ECO:0000313" key="2">
    <source>
        <dbReference type="EMBL" id="MBC2664279.1"/>
    </source>
</evidence>
<comment type="caution">
    <text evidence="2">The sequence shown here is derived from an EMBL/GenBank/DDBJ whole genome shotgun (WGS) entry which is preliminary data.</text>
</comment>
<dbReference type="Proteomes" id="UP000566813">
    <property type="component" value="Unassembled WGS sequence"/>
</dbReference>
<dbReference type="AlphaFoldDB" id="A0A7X1FNV6"/>
<dbReference type="EMBL" id="JACLAW010000001">
    <property type="protein sequence ID" value="MBC2664279.1"/>
    <property type="molecule type" value="Genomic_DNA"/>
</dbReference>
<proteinExistence type="predicted"/>